<comment type="subunit">
    <text evidence="11">Component of a multi-subunit COQ enzyme complex, composed of at least COQ3, COQ4, COQ5, COQ6, COQ7 and COQ9.</text>
</comment>
<comment type="function">
    <text evidence="11">FAD-dependent monooxygenase required for two non-consecutive steps during ubiquinone biosynthesis. Required for the C5-ring hydroxylation during ubiquinone biosynthesis by catalyzing the hydroxylation of 4-hydroxy-3-(all-trans-polyprenyl)benzoic acid to 3,4-dihydroxy-5-(all-trans-polyprenyl)benzoic acid. Also acts downstream of coq4, for the C1-hydroxylation during ubiquinone biosynthesis by catalyzing the hydroxylation of 2-methoxy-6-(all-trans-polyprenyl)phenol to 2-methoxy-6-(all-trans-polyprenyl)benzene-1,4-diol. The electrons required for the hydroxylation reaction are funneled indirectly to coq6 from NADPH via a ferredoxin/ferredoxin reductase system.</text>
</comment>
<comment type="similarity">
    <text evidence="2 11">Belongs to the UbiH/COQ6 family.</text>
</comment>
<dbReference type="GO" id="GO:0071949">
    <property type="term" value="F:FAD binding"/>
    <property type="evidence" value="ECO:0007669"/>
    <property type="project" value="InterPro"/>
</dbReference>
<keyword evidence="13" id="KW-0830">Ubiquinone</keyword>
<accession>A0A8H3PHA3</accession>
<dbReference type="Gene3D" id="3.50.50.60">
    <property type="entry name" value="FAD/NAD(P)-binding domain"/>
    <property type="match status" value="2"/>
</dbReference>
<dbReference type="GO" id="GO:0120538">
    <property type="term" value="F:2-methoxy-6-polyprenolphenol 4-hydroxylase activity"/>
    <property type="evidence" value="ECO:0007669"/>
    <property type="project" value="UniProtKB-EC"/>
</dbReference>
<evidence type="ECO:0000256" key="5">
    <source>
        <dbReference type="ARBA" id="ARBA00022792"/>
    </source>
</evidence>
<dbReference type="PROSITE" id="PS01304">
    <property type="entry name" value="UBIH"/>
    <property type="match status" value="1"/>
</dbReference>
<dbReference type="PANTHER" id="PTHR43876:SF7">
    <property type="entry name" value="UBIQUINONE BIOSYNTHESIS MONOOXYGENASE COQ6, MITOCHONDRIAL"/>
    <property type="match status" value="1"/>
</dbReference>
<keyword evidence="6 11" id="KW-0274">FAD</keyword>
<comment type="caution">
    <text evidence="13">The sequence shown here is derived from an EMBL/GenBank/DDBJ whole genome shotgun (WGS) entry which is preliminary data.</text>
</comment>
<evidence type="ECO:0000256" key="1">
    <source>
        <dbReference type="ARBA" id="ARBA00001974"/>
    </source>
</evidence>
<dbReference type="Pfam" id="PF01494">
    <property type="entry name" value="FAD_binding_3"/>
    <property type="match status" value="1"/>
</dbReference>
<dbReference type="InterPro" id="IPR000689">
    <property type="entry name" value="UbQ_mOase_COQ6"/>
</dbReference>
<dbReference type="InterPro" id="IPR036188">
    <property type="entry name" value="FAD/NAD-bd_sf"/>
</dbReference>
<dbReference type="FunFam" id="3.50.50.60:FF:000021">
    <property type="entry name" value="Ubiquinone biosynthesis monooxygenase COQ6"/>
    <property type="match status" value="1"/>
</dbReference>
<evidence type="ECO:0000313" key="14">
    <source>
        <dbReference type="Proteomes" id="UP000664203"/>
    </source>
</evidence>
<keyword evidence="10 11" id="KW-0472">Membrane</keyword>
<keyword evidence="3 11" id="KW-0285">Flavoprotein</keyword>
<dbReference type="NCBIfam" id="TIGR01988">
    <property type="entry name" value="Ubi-OHases"/>
    <property type="match status" value="1"/>
</dbReference>
<name>A0A8H3PHA3_9LECA</name>
<organism evidence="13 14">
    <name type="scientific">Alectoria fallacina</name>
    <dbReference type="NCBI Taxonomy" id="1903189"/>
    <lineage>
        <taxon>Eukaryota</taxon>
        <taxon>Fungi</taxon>
        <taxon>Dikarya</taxon>
        <taxon>Ascomycota</taxon>
        <taxon>Pezizomycotina</taxon>
        <taxon>Lecanoromycetes</taxon>
        <taxon>OSLEUM clade</taxon>
        <taxon>Lecanoromycetidae</taxon>
        <taxon>Lecanorales</taxon>
        <taxon>Lecanorineae</taxon>
        <taxon>Parmeliaceae</taxon>
        <taxon>Alectoria</taxon>
    </lineage>
</organism>
<sequence length="441" mass="47723">MQGSSKVTSHLRLALVESQDLERARIWNLPPDQFSNRASSLTPSSLSFLSQIGAWPYVDTSRVQPYRHMRVWDGLSSTSRISFDALTSEPSIASMTENQNLSRALIARLDNLSAVSLFDKTSVADICLGPPPSSPPKSPTTPNLSSYPHVTLSSNRTIAARLLVGADGLNSPVRSFAGITTRGWDYDRHGVVATMKLPAGTGHSSENPQGVTAYQRFLPSGPIAFLALPGNYVTLVWTTTPAQAMKLKALSTEDFVAMVNAAFRLDMVDLNFMFTLDSGQVGELEWRESVQPSNRVQVDGETPQRIASVQEGSIASFPLRLRHASTYTSNRIALIGDAAHTIHPLAGQGLNMGLADSRSLASAVEDAVLHGADIGNEMGCLDNYKGEMWMSNNRMLGTVDKLHWLYSAQLGPVVGLRGLGLNIVDALGPLKGWFMRQAGAM</sequence>
<feature type="domain" description="FAD-binding" evidence="12">
    <location>
        <begin position="153"/>
        <end position="364"/>
    </location>
</feature>
<evidence type="ECO:0000256" key="8">
    <source>
        <dbReference type="ARBA" id="ARBA00023033"/>
    </source>
</evidence>
<dbReference type="SUPFAM" id="SSF51905">
    <property type="entry name" value="FAD/NAD(P)-binding domain"/>
    <property type="match status" value="1"/>
</dbReference>
<keyword evidence="9 11" id="KW-0496">Mitochondrion</keyword>
<evidence type="ECO:0000256" key="2">
    <source>
        <dbReference type="ARBA" id="ARBA00005349"/>
    </source>
</evidence>
<comment type="catalytic activity">
    <reaction evidence="11">
        <text>a 2-methoxy-6-(all-trans-polyprenyl)phenol + 2 reduced [2Fe-2S]-[ferredoxin] + O2 + 2 H(+) = a 2-methoxy-6-(all-trans-polyprenyl)benzene-1,4-diol + 2 oxidized [2Fe-2S]-[ferredoxin] + H2O</text>
        <dbReference type="Rhea" id="RHEA:81183"/>
        <dbReference type="Rhea" id="RHEA-COMP:9551"/>
        <dbReference type="Rhea" id="RHEA-COMP:10000"/>
        <dbReference type="Rhea" id="RHEA-COMP:10001"/>
        <dbReference type="Rhea" id="RHEA-COMP:10858"/>
        <dbReference type="ChEBI" id="CHEBI:15377"/>
        <dbReference type="ChEBI" id="CHEBI:15378"/>
        <dbReference type="ChEBI" id="CHEBI:15379"/>
        <dbReference type="ChEBI" id="CHEBI:33737"/>
        <dbReference type="ChEBI" id="CHEBI:33738"/>
        <dbReference type="ChEBI" id="CHEBI:62731"/>
        <dbReference type="ChEBI" id="CHEBI:84166"/>
        <dbReference type="EC" id="1.14.15.46"/>
    </reaction>
</comment>
<dbReference type="GO" id="GO:0106364">
    <property type="term" value="F:4-hydroxy-3-all-trans-polyprenylbenzoate oxygenase activity"/>
    <property type="evidence" value="ECO:0007669"/>
    <property type="project" value="UniProtKB-EC"/>
</dbReference>
<evidence type="ECO:0000256" key="11">
    <source>
        <dbReference type="HAMAP-Rule" id="MF_03193"/>
    </source>
</evidence>
<reference evidence="13" key="1">
    <citation type="submission" date="2021-03" db="EMBL/GenBank/DDBJ databases">
        <authorList>
            <person name="Tagirdzhanova G."/>
        </authorList>
    </citation>
    <scope>NUCLEOTIDE SEQUENCE</scope>
</reference>
<dbReference type="PANTHER" id="PTHR43876">
    <property type="entry name" value="UBIQUINONE BIOSYNTHESIS MONOOXYGENASE COQ6, MITOCHONDRIAL"/>
    <property type="match status" value="1"/>
</dbReference>
<evidence type="ECO:0000256" key="4">
    <source>
        <dbReference type="ARBA" id="ARBA00022688"/>
    </source>
</evidence>
<proteinExistence type="inferred from homology"/>
<keyword evidence="7 11" id="KW-0560">Oxidoreductase</keyword>
<keyword evidence="4 11" id="KW-0831">Ubiquinone biosynthesis</keyword>
<evidence type="ECO:0000256" key="3">
    <source>
        <dbReference type="ARBA" id="ARBA00022630"/>
    </source>
</evidence>
<protein>
    <recommendedName>
        <fullName evidence="11">Ubiquinone biosynthesis monooxygenase COQ6, mitochondrial</fullName>
        <ecNumber evidence="11">1.14.15.45</ecNumber>
    </recommendedName>
    <alternativeName>
        <fullName evidence="11">2-methoxy-6-polyprenolphenol 4-hydroxylase</fullName>
        <ecNumber evidence="11">1.14.15.46</ecNumber>
    </alternativeName>
</protein>
<keyword evidence="14" id="KW-1185">Reference proteome</keyword>
<dbReference type="HAMAP" id="MF_03193">
    <property type="entry name" value="COQ6_monooxygenase"/>
    <property type="match status" value="1"/>
</dbReference>
<keyword evidence="8 11" id="KW-0503">Monooxygenase</keyword>
<dbReference type="EC" id="1.14.15.46" evidence="11"/>
<dbReference type="InterPro" id="IPR010971">
    <property type="entry name" value="UbiH/COQ6"/>
</dbReference>
<comment type="subcellular location">
    <subcellularLocation>
        <location evidence="11">Mitochondrion inner membrane</location>
        <topology evidence="11">Peripheral membrane protein</topology>
        <orientation evidence="11">Matrix side</orientation>
    </subcellularLocation>
</comment>
<comment type="catalytic activity">
    <reaction evidence="11">
        <text>a 4-hydroxy-3-(all-trans-polyprenyl)benzoate + 2 reduced [2Fe-2S]-[ferredoxin] + O2 + 2 H(+) = a 3,4-dihydroxy-5-(all-trans-polyprenyl)benzoate + 2 oxidized [2Fe-2S]-[ferredoxin] + H2O</text>
        <dbReference type="Rhea" id="RHEA:81195"/>
        <dbReference type="Rhea" id="RHEA-COMP:9514"/>
        <dbReference type="Rhea" id="RHEA-COMP:10000"/>
        <dbReference type="Rhea" id="RHEA-COMP:10001"/>
        <dbReference type="Rhea" id="RHEA-COMP:10930"/>
        <dbReference type="ChEBI" id="CHEBI:15377"/>
        <dbReference type="ChEBI" id="CHEBI:15378"/>
        <dbReference type="ChEBI" id="CHEBI:15379"/>
        <dbReference type="ChEBI" id="CHEBI:33737"/>
        <dbReference type="ChEBI" id="CHEBI:33738"/>
        <dbReference type="ChEBI" id="CHEBI:64694"/>
        <dbReference type="ChEBI" id="CHEBI:78396"/>
        <dbReference type="EC" id="1.14.15.45"/>
    </reaction>
</comment>
<evidence type="ECO:0000313" key="13">
    <source>
        <dbReference type="EMBL" id="CAF9940295.1"/>
    </source>
</evidence>
<dbReference type="InterPro" id="IPR051205">
    <property type="entry name" value="UbiH/COQ6_monooxygenase"/>
</dbReference>
<evidence type="ECO:0000256" key="7">
    <source>
        <dbReference type="ARBA" id="ARBA00023002"/>
    </source>
</evidence>
<evidence type="ECO:0000256" key="9">
    <source>
        <dbReference type="ARBA" id="ARBA00023128"/>
    </source>
</evidence>
<dbReference type="GO" id="GO:0016712">
    <property type="term" value="F:oxidoreductase activity, acting on paired donors, with incorporation or reduction of molecular oxygen, reduced flavin or flavoprotein as one donor, and incorporation of one atom of oxygen"/>
    <property type="evidence" value="ECO:0007669"/>
    <property type="project" value="UniProtKB-UniRule"/>
</dbReference>
<dbReference type="AlphaFoldDB" id="A0A8H3PHA3"/>
<comment type="pathway">
    <text evidence="11">Cofactor biosynthesis; ubiquinone biosynthesis.</text>
</comment>
<evidence type="ECO:0000256" key="10">
    <source>
        <dbReference type="ARBA" id="ARBA00023136"/>
    </source>
</evidence>
<comment type="cofactor">
    <cofactor evidence="1 11">
        <name>FAD</name>
        <dbReference type="ChEBI" id="CHEBI:57692"/>
    </cofactor>
</comment>
<dbReference type="EMBL" id="CAJPDR010000595">
    <property type="protein sequence ID" value="CAF9940295.1"/>
    <property type="molecule type" value="Genomic_DNA"/>
</dbReference>
<evidence type="ECO:0000256" key="6">
    <source>
        <dbReference type="ARBA" id="ARBA00022827"/>
    </source>
</evidence>
<dbReference type="OrthoDB" id="683240at2759"/>
<dbReference type="EC" id="1.14.15.45" evidence="11"/>
<dbReference type="InterPro" id="IPR018168">
    <property type="entry name" value="Ubi_Hdrlase_CS"/>
</dbReference>
<dbReference type="InterPro" id="IPR002938">
    <property type="entry name" value="FAD-bd"/>
</dbReference>
<gene>
    <name evidence="11 13" type="primary">COQ6</name>
    <name evidence="13" type="ORF">ALECFALPRED_008506</name>
</gene>
<dbReference type="GO" id="GO:0031314">
    <property type="term" value="C:extrinsic component of mitochondrial inner membrane"/>
    <property type="evidence" value="ECO:0007669"/>
    <property type="project" value="UniProtKB-UniRule"/>
</dbReference>
<evidence type="ECO:0000259" key="12">
    <source>
        <dbReference type="Pfam" id="PF01494"/>
    </source>
</evidence>
<dbReference type="UniPathway" id="UPA00232"/>
<keyword evidence="5 11" id="KW-0999">Mitochondrion inner membrane</keyword>
<dbReference type="Proteomes" id="UP000664203">
    <property type="component" value="Unassembled WGS sequence"/>
</dbReference>